<keyword evidence="2 5" id="KW-0812">Transmembrane</keyword>
<dbReference type="STRING" id="3088.A0A383W3L8"/>
<feature type="transmembrane region" description="Helical" evidence="5">
    <location>
        <begin position="95"/>
        <end position="113"/>
    </location>
</feature>
<dbReference type="EMBL" id="FNXT01001119">
    <property type="protein sequence ID" value="SZX72245.1"/>
    <property type="molecule type" value="Genomic_DNA"/>
</dbReference>
<evidence type="ECO:0000256" key="2">
    <source>
        <dbReference type="ARBA" id="ARBA00022692"/>
    </source>
</evidence>
<feature type="transmembrane region" description="Helical" evidence="5">
    <location>
        <begin position="188"/>
        <end position="211"/>
    </location>
</feature>
<evidence type="ECO:0000313" key="8">
    <source>
        <dbReference type="Proteomes" id="UP000256970"/>
    </source>
</evidence>
<feature type="transmembrane region" description="Helical" evidence="5">
    <location>
        <begin position="39"/>
        <end position="58"/>
    </location>
</feature>
<feature type="transmembrane region" description="Helical" evidence="5">
    <location>
        <begin position="155"/>
        <end position="176"/>
    </location>
</feature>
<comment type="subcellular location">
    <subcellularLocation>
        <location evidence="1">Membrane</location>
        <topology evidence="1">Multi-pass membrane protein</topology>
    </subcellularLocation>
</comment>
<dbReference type="Proteomes" id="UP000256970">
    <property type="component" value="Unassembled WGS sequence"/>
</dbReference>
<feature type="transmembrane region" description="Helical" evidence="5">
    <location>
        <begin position="12"/>
        <end position="33"/>
    </location>
</feature>
<evidence type="ECO:0000313" key="7">
    <source>
        <dbReference type="EMBL" id="SZX76228.1"/>
    </source>
</evidence>
<dbReference type="Gene3D" id="1.20.1280.290">
    <property type="match status" value="1"/>
</dbReference>
<dbReference type="PANTHER" id="PTHR34809:SF1">
    <property type="entry name" value="MALTOSE EXCESS PROTEIN 1, CHLOROPLASTIC-RELATED"/>
    <property type="match status" value="1"/>
</dbReference>
<proteinExistence type="predicted"/>
<keyword evidence="4 5" id="KW-0472">Membrane</keyword>
<reference evidence="6 8" key="1">
    <citation type="submission" date="2016-10" db="EMBL/GenBank/DDBJ databases">
        <authorList>
            <person name="Cai Z."/>
        </authorList>
    </citation>
    <scope>NUCLEOTIDE SEQUENCE [LARGE SCALE GENOMIC DNA]</scope>
</reference>
<name>A0A383W3L8_TETOB</name>
<dbReference type="PANTHER" id="PTHR34809">
    <property type="entry name" value="MALTOSE EXCESS PROTEIN 1, CHLOROPLASTIC-RELATED"/>
    <property type="match status" value="1"/>
</dbReference>
<dbReference type="GO" id="GO:0005363">
    <property type="term" value="F:maltose transmembrane transporter activity"/>
    <property type="evidence" value="ECO:0007669"/>
    <property type="project" value="TreeGrafter"/>
</dbReference>
<feature type="transmembrane region" description="Helical" evidence="5">
    <location>
        <begin position="217"/>
        <end position="240"/>
    </location>
</feature>
<protein>
    <submittedName>
        <fullName evidence="6">Uncharacterized protein</fullName>
    </submittedName>
</protein>
<evidence type="ECO:0000256" key="3">
    <source>
        <dbReference type="ARBA" id="ARBA00022989"/>
    </source>
</evidence>
<keyword evidence="3 5" id="KW-1133">Transmembrane helix</keyword>
<keyword evidence="8" id="KW-1185">Reference proteome</keyword>
<evidence type="ECO:0000313" key="6">
    <source>
        <dbReference type="EMBL" id="SZX72245.1"/>
    </source>
</evidence>
<dbReference type="Pfam" id="PF04193">
    <property type="entry name" value="PQ-loop"/>
    <property type="match status" value="1"/>
</dbReference>
<dbReference type="InterPro" id="IPR034628">
    <property type="entry name" value="MEX1/MEX1-like"/>
</dbReference>
<dbReference type="EMBL" id="FNXT01001251">
    <property type="protein sequence ID" value="SZX76228.1"/>
    <property type="molecule type" value="Genomic_DNA"/>
</dbReference>
<dbReference type="InterPro" id="IPR006603">
    <property type="entry name" value="PQ-loop_rpt"/>
</dbReference>
<evidence type="ECO:0000256" key="4">
    <source>
        <dbReference type="ARBA" id="ARBA00023136"/>
    </source>
</evidence>
<feature type="transmembrane region" description="Helical" evidence="5">
    <location>
        <begin position="70"/>
        <end position="89"/>
    </location>
</feature>
<accession>A0A383W3L8</accession>
<evidence type="ECO:0000256" key="5">
    <source>
        <dbReference type="SAM" id="Phobius"/>
    </source>
</evidence>
<gene>
    <name evidence="6" type="ORF">BQ4739_LOCUS12436</name>
    <name evidence="7" type="ORF">BQ4739_LOCUS16589</name>
</gene>
<evidence type="ECO:0000256" key="1">
    <source>
        <dbReference type="ARBA" id="ARBA00004141"/>
    </source>
</evidence>
<organism evidence="6 8">
    <name type="scientific">Tetradesmus obliquus</name>
    <name type="common">Green alga</name>
    <name type="synonym">Acutodesmus obliquus</name>
    <dbReference type="NCBI Taxonomy" id="3088"/>
    <lineage>
        <taxon>Eukaryota</taxon>
        <taxon>Viridiplantae</taxon>
        <taxon>Chlorophyta</taxon>
        <taxon>core chlorophytes</taxon>
        <taxon>Chlorophyceae</taxon>
        <taxon>CS clade</taxon>
        <taxon>Sphaeropleales</taxon>
        <taxon>Scenedesmaceae</taxon>
        <taxon>Tetradesmus</taxon>
    </lineage>
</organism>
<dbReference type="AlphaFoldDB" id="A0A383W3L8"/>
<dbReference type="GO" id="GO:0009941">
    <property type="term" value="C:chloroplast envelope"/>
    <property type="evidence" value="ECO:0007669"/>
    <property type="project" value="TreeGrafter"/>
</dbReference>
<dbReference type="GO" id="GO:0016020">
    <property type="term" value="C:membrane"/>
    <property type="evidence" value="ECO:0007669"/>
    <property type="project" value="UniProtKB-SubCell"/>
</dbReference>
<feature type="transmembrane region" description="Helical" evidence="5">
    <location>
        <begin position="133"/>
        <end position="149"/>
    </location>
</feature>
<sequence length="264" mass="27807">MCTYLASKKEATAVNVQLIGIVSNVVVLSQLWYAQVMPLQAFAGVLAASVAISVASLLYSRGKMTDRSWLPFEALVGAVGVGAAPQVLWASFVTGPASLAPSLVAAAAAALWLKQKQLQSVQELRKGISQLPGLCATAMFALAPIPQLVRNFSDLSSLAGLSLGTMLLALIGNAVCIPRALFTRDAAWTFGSTWGCLLMGWAQLLSLYLGVNPDTGARFLAAPVFAAISVVLFSYLGWVVSTDARAKGLPHALASYPDVYFGKR</sequence>